<name>A0A1I1ALQ2_9CLOT</name>
<dbReference type="STRING" id="84698.SAMN04488528_104015"/>
<protein>
    <submittedName>
        <fullName evidence="1">Uncharacterized protein</fullName>
    </submittedName>
</protein>
<gene>
    <name evidence="1" type="ORF">SAMN04488528_104015</name>
</gene>
<evidence type="ECO:0000313" key="2">
    <source>
        <dbReference type="Proteomes" id="UP000198619"/>
    </source>
</evidence>
<proteinExistence type="predicted"/>
<dbReference type="Proteomes" id="UP000198619">
    <property type="component" value="Unassembled WGS sequence"/>
</dbReference>
<organism evidence="1 2">
    <name type="scientific">Clostridium frigidicarnis</name>
    <dbReference type="NCBI Taxonomy" id="84698"/>
    <lineage>
        <taxon>Bacteria</taxon>
        <taxon>Bacillati</taxon>
        <taxon>Bacillota</taxon>
        <taxon>Clostridia</taxon>
        <taxon>Eubacteriales</taxon>
        <taxon>Clostridiaceae</taxon>
        <taxon>Clostridium</taxon>
    </lineage>
</organism>
<sequence length="52" mass="6096">MIQILVIQDLNLLIVRVDKEDQDVYKKLKVLFAPTGEFQEISINSGWTKEYL</sequence>
<dbReference type="RefSeq" id="WP_177199465.1">
    <property type="nucleotide sequence ID" value="NZ_FOKI01000040.1"/>
</dbReference>
<dbReference type="AlphaFoldDB" id="A0A1I1ALQ2"/>
<evidence type="ECO:0000313" key="1">
    <source>
        <dbReference type="EMBL" id="SFB38934.1"/>
    </source>
</evidence>
<reference evidence="1 2" key="1">
    <citation type="submission" date="2016-10" db="EMBL/GenBank/DDBJ databases">
        <authorList>
            <person name="de Groot N.N."/>
        </authorList>
    </citation>
    <scope>NUCLEOTIDE SEQUENCE [LARGE SCALE GENOMIC DNA]</scope>
    <source>
        <strain evidence="1 2">DSM 12271</strain>
    </source>
</reference>
<keyword evidence="2" id="KW-1185">Reference proteome</keyword>
<dbReference type="EMBL" id="FOKI01000040">
    <property type="protein sequence ID" value="SFB38934.1"/>
    <property type="molecule type" value="Genomic_DNA"/>
</dbReference>
<accession>A0A1I1ALQ2</accession>